<dbReference type="Proteomes" id="UP001054945">
    <property type="component" value="Unassembled WGS sequence"/>
</dbReference>
<accession>A0AAV4TH34</accession>
<organism evidence="2 3">
    <name type="scientific">Caerostris extrusa</name>
    <name type="common">Bark spider</name>
    <name type="synonym">Caerostris bankana</name>
    <dbReference type="NCBI Taxonomy" id="172846"/>
    <lineage>
        <taxon>Eukaryota</taxon>
        <taxon>Metazoa</taxon>
        <taxon>Ecdysozoa</taxon>
        <taxon>Arthropoda</taxon>
        <taxon>Chelicerata</taxon>
        <taxon>Arachnida</taxon>
        <taxon>Araneae</taxon>
        <taxon>Araneomorphae</taxon>
        <taxon>Entelegynae</taxon>
        <taxon>Araneoidea</taxon>
        <taxon>Araneidae</taxon>
        <taxon>Caerostris</taxon>
    </lineage>
</organism>
<comment type="caution">
    <text evidence="2">The sequence shown here is derived from an EMBL/GenBank/DDBJ whole genome shotgun (WGS) entry which is preliminary data.</text>
</comment>
<reference evidence="2 3" key="1">
    <citation type="submission" date="2021-06" db="EMBL/GenBank/DDBJ databases">
        <title>Caerostris extrusa draft genome.</title>
        <authorList>
            <person name="Kono N."/>
            <person name="Arakawa K."/>
        </authorList>
    </citation>
    <scope>NUCLEOTIDE SEQUENCE [LARGE SCALE GENOMIC DNA]</scope>
</reference>
<keyword evidence="3" id="KW-1185">Reference proteome</keyword>
<evidence type="ECO:0000313" key="3">
    <source>
        <dbReference type="Proteomes" id="UP001054945"/>
    </source>
</evidence>
<name>A0AAV4TH34_CAEEX</name>
<dbReference type="AlphaFoldDB" id="A0AAV4TH34"/>
<dbReference type="EMBL" id="BPLR01011189">
    <property type="protein sequence ID" value="GIY44722.1"/>
    <property type="molecule type" value="Genomic_DNA"/>
</dbReference>
<proteinExistence type="predicted"/>
<gene>
    <name evidence="2" type="ORF">CEXT_749751</name>
</gene>
<protein>
    <submittedName>
        <fullName evidence="2">Uncharacterized protein</fullName>
    </submittedName>
</protein>
<feature type="region of interest" description="Disordered" evidence="1">
    <location>
        <begin position="59"/>
        <end position="78"/>
    </location>
</feature>
<sequence length="78" mass="8729">MGWCPTRVAVRNIPWRNILARVTPAHFNDTVPSGVCNGEEEKRSLLAWVGGAKRALKRSAYAPTDKRRRGPEVTKCQP</sequence>
<evidence type="ECO:0000256" key="1">
    <source>
        <dbReference type="SAM" id="MobiDB-lite"/>
    </source>
</evidence>
<evidence type="ECO:0000313" key="2">
    <source>
        <dbReference type="EMBL" id="GIY44722.1"/>
    </source>
</evidence>